<dbReference type="InterPro" id="IPR050950">
    <property type="entry name" value="HTH-type_LysR_regulators"/>
</dbReference>
<dbReference type="PANTHER" id="PTHR30419:SF8">
    <property type="entry name" value="NITROGEN ASSIMILATION TRANSCRIPTIONAL ACTIVATOR-RELATED"/>
    <property type="match status" value="1"/>
</dbReference>
<dbReference type="InterPro" id="IPR005119">
    <property type="entry name" value="LysR_subst-bd"/>
</dbReference>
<dbReference type="Pfam" id="PF03466">
    <property type="entry name" value="LysR_substrate"/>
    <property type="match status" value="1"/>
</dbReference>
<reference evidence="8" key="1">
    <citation type="submission" date="2020-07" db="EMBL/GenBank/DDBJ databases">
        <title>novel species isolated from the respiratory tract of Marmot.</title>
        <authorList>
            <person name="Zhang G."/>
        </authorList>
    </citation>
    <scope>NUCLEOTIDE SEQUENCE [LARGE SCALE GENOMIC DNA]</scope>
    <source>
        <strain evidence="8">686</strain>
    </source>
</reference>
<dbReference type="Proteomes" id="UP000515663">
    <property type="component" value="Chromosome"/>
</dbReference>
<evidence type="ECO:0000256" key="4">
    <source>
        <dbReference type="ARBA" id="ARBA00023163"/>
    </source>
</evidence>
<dbReference type="AlphaFoldDB" id="A0A7D7LRJ4"/>
<dbReference type="PANTHER" id="PTHR30419">
    <property type="entry name" value="HTH-TYPE TRANSCRIPTIONAL REGULATOR YBHD"/>
    <property type="match status" value="1"/>
</dbReference>
<gene>
    <name evidence="7" type="ORF">H1R19_22365</name>
</gene>
<feature type="signal peptide" evidence="5">
    <location>
        <begin position="1"/>
        <end position="24"/>
    </location>
</feature>
<dbReference type="SUPFAM" id="SSF46785">
    <property type="entry name" value="Winged helix' DNA-binding domain"/>
    <property type="match status" value="1"/>
</dbReference>
<keyword evidence="2" id="KW-0805">Transcription regulation</keyword>
<dbReference type="GO" id="GO:0003700">
    <property type="term" value="F:DNA-binding transcription factor activity"/>
    <property type="evidence" value="ECO:0007669"/>
    <property type="project" value="InterPro"/>
</dbReference>
<evidence type="ECO:0000259" key="6">
    <source>
        <dbReference type="PROSITE" id="PS50931"/>
    </source>
</evidence>
<feature type="chain" id="PRO_5039107807" evidence="5">
    <location>
        <begin position="25"/>
        <end position="311"/>
    </location>
</feature>
<dbReference type="InterPro" id="IPR000847">
    <property type="entry name" value="LysR_HTH_N"/>
</dbReference>
<evidence type="ECO:0000256" key="1">
    <source>
        <dbReference type="ARBA" id="ARBA00009437"/>
    </source>
</evidence>
<dbReference type="EMBL" id="CP059491">
    <property type="protein sequence ID" value="QMT01520.1"/>
    <property type="molecule type" value="Genomic_DNA"/>
</dbReference>
<comment type="similarity">
    <text evidence="1">Belongs to the LysR transcriptional regulatory family.</text>
</comment>
<protein>
    <submittedName>
        <fullName evidence="7">LysR family transcriptional regulator</fullName>
    </submittedName>
</protein>
<keyword evidence="5" id="KW-0732">Signal</keyword>
<dbReference type="InterPro" id="IPR036390">
    <property type="entry name" value="WH_DNA-bd_sf"/>
</dbReference>
<dbReference type="GO" id="GO:0005829">
    <property type="term" value="C:cytosol"/>
    <property type="evidence" value="ECO:0007669"/>
    <property type="project" value="TreeGrafter"/>
</dbReference>
<evidence type="ECO:0000256" key="3">
    <source>
        <dbReference type="ARBA" id="ARBA00023125"/>
    </source>
</evidence>
<dbReference type="PRINTS" id="PR00039">
    <property type="entry name" value="HTHLYSR"/>
</dbReference>
<accession>A0A7D7LRJ4</accession>
<keyword evidence="4" id="KW-0804">Transcription</keyword>
<dbReference type="Gene3D" id="3.40.190.290">
    <property type="match status" value="1"/>
</dbReference>
<evidence type="ECO:0000256" key="2">
    <source>
        <dbReference type="ARBA" id="ARBA00023015"/>
    </source>
</evidence>
<dbReference type="SUPFAM" id="SSF53850">
    <property type="entry name" value="Periplasmic binding protein-like II"/>
    <property type="match status" value="1"/>
</dbReference>
<evidence type="ECO:0000313" key="8">
    <source>
        <dbReference type="Proteomes" id="UP000515663"/>
    </source>
</evidence>
<keyword evidence="8" id="KW-1185">Reference proteome</keyword>
<name>A0A7D7LRJ4_9ACTN</name>
<evidence type="ECO:0000256" key="5">
    <source>
        <dbReference type="SAM" id="SignalP"/>
    </source>
</evidence>
<keyword evidence="3" id="KW-0238">DNA-binding</keyword>
<evidence type="ECO:0000313" key="7">
    <source>
        <dbReference type="EMBL" id="QMT01520.1"/>
    </source>
</evidence>
<dbReference type="Gene3D" id="1.10.10.10">
    <property type="entry name" value="Winged helix-like DNA-binding domain superfamily/Winged helix DNA-binding domain"/>
    <property type="match status" value="1"/>
</dbReference>
<sequence>MDASLRQLAAYVAVAKAASFTAAAAELHVSQSSLSRTVADLERVFGGQLLDRDTRNVALTPAGVEALRIAEQIINTHRAGMRELQQFMLGGAGTVSVATMPSIAAVVLPQVISIFKQRWPNVTVQILDGLERSVLKRVASGEADFAICTLGAPTAQLEHRPLVRDRFVAVLPAQHPLTTHRQVTWRELAEESFLAVGTDSSARRLADAAFAQVDAHTAPAAVASSVATVGGLVAAGLGVSAIPALVLPLMAPGSVEHRPLVDPIVERHLDIVHRRQHRMPLAAQHFLEVLEEARELDLPLGEGAAWAPRPA</sequence>
<dbReference type="Pfam" id="PF00126">
    <property type="entry name" value="HTH_1"/>
    <property type="match status" value="1"/>
</dbReference>
<proteinExistence type="inferred from homology"/>
<dbReference type="KEGG" id="gji:H1R19_22365"/>
<organism evidence="7 8">
    <name type="scientific">Gordonia jinghuaiqii</name>
    <dbReference type="NCBI Taxonomy" id="2758710"/>
    <lineage>
        <taxon>Bacteria</taxon>
        <taxon>Bacillati</taxon>
        <taxon>Actinomycetota</taxon>
        <taxon>Actinomycetes</taxon>
        <taxon>Mycobacteriales</taxon>
        <taxon>Gordoniaceae</taxon>
        <taxon>Gordonia</taxon>
    </lineage>
</organism>
<dbReference type="CDD" id="cd08440">
    <property type="entry name" value="PBP2_LTTR_like_4"/>
    <property type="match status" value="1"/>
</dbReference>
<dbReference type="RefSeq" id="WP_257865662.1">
    <property type="nucleotide sequence ID" value="NZ_CP059491.1"/>
</dbReference>
<dbReference type="GO" id="GO:0003677">
    <property type="term" value="F:DNA binding"/>
    <property type="evidence" value="ECO:0007669"/>
    <property type="project" value="UniProtKB-KW"/>
</dbReference>
<dbReference type="FunFam" id="1.10.10.10:FF:000001">
    <property type="entry name" value="LysR family transcriptional regulator"/>
    <property type="match status" value="1"/>
</dbReference>
<dbReference type="InterPro" id="IPR036388">
    <property type="entry name" value="WH-like_DNA-bd_sf"/>
</dbReference>
<dbReference type="PROSITE" id="PS50931">
    <property type="entry name" value="HTH_LYSR"/>
    <property type="match status" value="1"/>
</dbReference>
<feature type="domain" description="HTH lysR-type" evidence="6">
    <location>
        <begin position="1"/>
        <end position="60"/>
    </location>
</feature>